<evidence type="ECO:0000256" key="5">
    <source>
        <dbReference type="ARBA" id="ARBA00022741"/>
    </source>
</evidence>
<dbReference type="PROSITE" id="PS00211">
    <property type="entry name" value="ABC_TRANSPORTER_1"/>
    <property type="match status" value="1"/>
</dbReference>
<evidence type="ECO:0000313" key="10">
    <source>
        <dbReference type="EMBL" id="OOL81366.1"/>
    </source>
</evidence>
<evidence type="ECO:0000256" key="6">
    <source>
        <dbReference type="ARBA" id="ARBA00022840"/>
    </source>
</evidence>
<evidence type="ECO:0000256" key="1">
    <source>
        <dbReference type="ARBA" id="ARBA00004202"/>
    </source>
</evidence>
<dbReference type="InterPro" id="IPR003439">
    <property type="entry name" value="ABC_transporter-like_ATP-bd"/>
</dbReference>
<dbReference type="SMART" id="SM00382">
    <property type="entry name" value="AAA"/>
    <property type="match status" value="2"/>
</dbReference>
<accession>A0A1S8KNS9</accession>
<evidence type="ECO:0000256" key="4">
    <source>
        <dbReference type="ARBA" id="ARBA00022475"/>
    </source>
</evidence>
<proteinExistence type="inferred from homology"/>
<keyword evidence="7" id="KW-1278">Translocase</keyword>
<sequence>MKPLVELNQISFRFERTTILDDVSLAIEPGQTVLLCGESGSGKSTLMKLINGYYPDNGGDLLSGTMRIQEQDMLPLNVVERTHYVRSIFQNARLSFSMRNLREELVFCLENVKTDPDKIDEIIARHTERFQLDYLLDRPFDECSGGELQRCAFICATLIDAPFYILDEPFANVDDETVAFYMAEIEAMQAEGKSFLIIDHRVDLWQWVDRWLLLDESGQLVDVSADVLPEAEQRDLLTANGIYTEWDYTKKQVTATSDEVLLEVNNLTLENVTEVKHRRWFRREQETHTLLERVNLTVPKGRMIGLIGPSGGGKTSFFMALLRARDYSGQIKLAGQDIQQMKKADLYARMGLVFQDPSLQFVKTSVQDEIQASFEAWGLSYDEADIVERLSQYQLEAMAERSPWLLSQGQQRRLAVLCMTVGDQELLLVDEPTYGQDAVNARRVMDSLASLTENGMTCIFTSHDLRLVDEYADDVLELKDKTIKKVNR</sequence>
<dbReference type="SUPFAM" id="SSF52540">
    <property type="entry name" value="P-loop containing nucleoside triphosphate hydrolases"/>
    <property type="match status" value="2"/>
</dbReference>
<dbReference type="GO" id="GO:0016887">
    <property type="term" value="F:ATP hydrolysis activity"/>
    <property type="evidence" value="ECO:0007669"/>
    <property type="project" value="InterPro"/>
</dbReference>
<dbReference type="EMBL" id="MUYF01000003">
    <property type="protein sequence ID" value="OOL81366.1"/>
    <property type="molecule type" value="Genomic_DNA"/>
</dbReference>
<feature type="domain" description="ABC transporter" evidence="9">
    <location>
        <begin position="5"/>
        <end position="241"/>
    </location>
</feature>
<comment type="subcellular location">
    <subcellularLocation>
        <location evidence="1">Cell membrane</location>
        <topology evidence="1">Peripheral membrane protein</topology>
    </subcellularLocation>
</comment>
<dbReference type="PANTHER" id="PTHR43553">
    <property type="entry name" value="HEAVY METAL TRANSPORTER"/>
    <property type="match status" value="1"/>
</dbReference>
<evidence type="ECO:0000256" key="7">
    <source>
        <dbReference type="ARBA" id="ARBA00022967"/>
    </source>
</evidence>
<dbReference type="Pfam" id="PF00005">
    <property type="entry name" value="ABC_tran"/>
    <property type="match status" value="2"/>
</dbReference>
<keyword evidence="6" id="KW-0067">ATP-binding</keyword>
<evidence type="ECO:0000313" key="11">
    <source>
        <dbReference type="Proteomes" id="UP000190409"/>
    </source>
</evidence>
<evidence type="ECO:0000256" key="8">
    <source>
        <dbReference type="ARBA" id="ARBA00023136"/>
    </source>
</evidence>
<comment type="similarity">
    <text evidence="2">Belongs to the ABC transporter superfamily.</text>
</comment>
<organism evidence="10 11">
    <name type="scientific">Dolosigranulum pigrum</name>
    <dbReference type="NCBI Taxonomy" id="29394"/>
    <lineage>
        <taxon>Bacteria</taxon>
        <taxon>Bacillati</taxon>
        <taxon>Bacillota</taxon>
        <taxon>Bacilli</taxon>
        <taxon>Lactobacillales</taxon>
        <taxon>Carnobacteriaceae</taxon>
        <taxon>Dolosigranulum</taxon>
    </lineage>
</organism>
<name>A0A1S8KNS9_9LACT</name>
<protein>
    <recommendedName>
        <fullName evidence="9">ABC transporter domain-containing protein</fullName>
    </recommendedName>
</protein>
<dbReference type="InterPro" id="IPR003593">
    <property type="entry name" value="AAA+_ATPase"/>
</dbReference>
<dbReference type="PROSITE" id="PS00675">
    <property type="entry name" value="SIGMA54_INTERACT_1"/>
    <property type="match status" value="1"/>
</dbReference>
<keyword evidence="4" id="KW-1003">Cell membrane</keyword>
<dbReference type="CDD" id="cd03225">
    <property type="entry name" value="ABC_cobalt_CbiO_domain1"/>
    <property type="match status" value="2"/>
</dbReference>
<keyword evidence="3" id="KW-0813">Transport</keyword>
<dbReference type="Gene3D" id="3.40.50.300">
    <property type="entry name" value="P-loop containing nucleotide triphosphate hydrolases"/>
    <property type="match status" value="2"/>
</dbReference>
<dbReference type="InterPro" id="IPR027417">
    <property type="entry name" value="P-loop_NTPase"/>
</dbReference>
<dbReference type="InterPro" id="IPR025662">
    <property type="entry name" value="Sigma_54_int_dom_ATP-bd_1"/>
</dbReference>
<feature type="domain" description="ABC transporter" evidence="9">
    <location>
        <begin position="267"/>
        <end position="488"/>
    </location>
</feature>
<gene>
    <name evidence="10" type="ORF">BWX42_06185</name>
</gene>
<dbReference type="GO" id="GO:0042626">
    <property type="term" value="F:ATPase-coupled transmembrane transporter activity"/>
    <property type="evidence" value="ECO:0007669"/>
    <property type="project" value="TreeGrafter"/>
</dbReference>
<keyword evidence="5" id="KW-0547">Nucleotide-binding</keyword>
<comment type="caution">
    <text evidence="10">The sequence shown here is derived from an EMBL/GenBank/DDBJ whole genome shotgun (WGS) entry which is preliminary data.</text>
</comment>
<dbReference type="InterPro" id="IPR050095">
    <property type="entry name" value="ECF_ABC_transporter_ATP-bd"/>
</dbReference>
<evidence type="ECO:0000256" key="3">
    <source>
        <dbReference type="ARBA" id="ARBA00022448"/>
    </source>
</evidence>
<evidence type="ECO:0000256" key="2">
    <source>
        <dbReference type="ARBA" id="ARBA00005417"/>
    </source>
</evidence>
<dbReference type="AlphaFoldDB" id="A0A1S8KNS9"/>
<dbReference type="InterPro" id="IPR015856">
    <property type="entry name" value="ABC_transpr_CbiO/EcfA_su"/>
</dbReference>
<dbReference type="InterPro" id="IPR017871">
    <property type="entry name" value="ABC_transporter-like_CS"/>
</dbReference>
<dbReference type="PROSITE" id="PS50893">
    <property type="entry name" value="ABC_TRANSPORTER_2"/>
    <property type="match status" value="2"/>
</dbReference>
<dbReference type="Proteomes" id="UP000190409">
    <property type="component" value="Unassembled WGS sequence"/>
</dbReference>
<evidence type="ECO:0000259" key="9">
    <source>
        <dbReference type="PROSITE" id="PS50893"/>
    </source>
</evidence>
<keyword evidence="8" id="KW-0472">Membrane</keyword>
<reference evidence="10 11" key="1">
    <citation type="submission" date="2017-01" db="EMBL/GenBank/DDBJ databases">
        <title>Complete Genome Sequence of Dolosigranulum pigrum isolated from a Patient with interstitial lung disease.</title>
        <authorList>
            <person name="Mukhopadhyay R."/>
            <person name="Joaquin J."/>
            <person name="Hogue R."/>
            <person name="Fitzgerald S."/>
            <person name="Jospin G."/>
            <person name="Eisen J.A."/>
            <person name="Chaturvedi V."/>
        </authorList>
    </citation>
    <scope>NUCLEOTIDE SEQUENCE [LARGE SCALE GENOMIC DNA]</scope>
    <source>
        <strain evidence="10 11">15S00348</strain>
    </source>
</reference>
<dbReference type="GO" id="GO:0043190">
    <property type="term" value="C:ATP-binding cassette (ABC) transporter complex"/>
    <property type="evidence" value="ECO:0007669"/>
    <property type="project" value="TreeGrafter"/>
</dbReference>
<dbReference type="GO" id="GO:0005524">
    <property type="term" value="F:ATP binding"/>
    <property type="evidence" value="ECO:0007669"/>
    <property type="project" value="UniProtKB-KW"/>
</dbReference>
<dbReference type="PANTHER" id="PTHR43553:SF19">
    <property type="entry name" value="HMP_THIAMINE IMPORT ATP-BINDING PROTEIN YKOD-RELATED"/>
    <property type="match status" value="1"/>
</dbReference>